<accession>A0A8J1TDZ0</accession>
<protein>
    <submittedName>
        <fullName evidence="1">Uncharacterized protein</fullName>
    </submittedName>
</protein>
<evidence type="ECO:0000313" key="2">
    <source>
        <dbReference type="Proteomes" id="UP000749559"/>
    </source>
</evidence>
<comment type="caution">
    <text evidence="1">The sequence shown here is derived from an EMBL/GenBank/DDBJ whole genome shotgun (WGS) entry which is preliminary data.</text>
</comment>
<reference evidence="1" key="1">
    <citation type="submission" date="2022-03" db="EMBL/GenBank/DDBJ databases">
        <authorList>
            <person name="Martin C."/>
        </authorList>
    </citation>
    <scope>NUCLEOTIDE SEQUENCE</scope>
</reference>
<organism evidence="1 2">
    <name type="scientific">Owenia fusiformis</name>
    <name type="common">Polychaete worm</name>
    <dbReference type="NCBI Taxonomy" id="6347"/>
    <lineage>
        <taxon>Eukaryota</taxon>
        <taxon>Metazoa</taxon>
        <taxon>Spiralia</taxon>
        <taxon>Lophotrochozoa</taxon>
        <taxon>Annelida</taxon>
        <taxon>Polychaeta</taxon>
        <taxon>Sedentaria</taxon>
        <taxon>Canalipalpata</taxon>
        <taxon>Sabellida</taxon>
        <taxon>Oweniida</taxon>
        <taxon>Oweniidae</taxon>
        <taxon>Owenia</taxon>
    </lineage>
</organism>
<keyword evidence="2" id="KW-1185">Reference proteome</keyword>
<name>A0A8J1TDZ0_OWEFU</name>
<gene>
    <name evidence="1" type="ORF">OFUS_LOCUS22411</name>
</gene>
<proteinExistence type="predicted"/>
<dbReference type="AlphaFoldDB" id="A0A8J1TDZ0"/>
<dbReference type="Proteomes" id="UP000749559">
    <property type="component" value="Unassembled WGS sequence"/>
</dbReference>
<evidence type="ECO:0000313" key="1">
    <source>
        <dbReference type="EMBL" id="CAH1798249.1"/>
    </source>
</evidence>
<dbReference type="EMBL" id="CAIIXF020000011">
    <property type="protein sequence ID" value="CAH1798249.1"/>
    <property type="molecule type" value="Genomic_DNA"/>
</dbReference>
<sequence>MLPDDHPAISHDVKPYDHRRWAMKSWKKLSQRFIENAISAWGPKLKLSSKNVLIPLAYFINQDHWLYIIAKLCVCRLGNKKVIAFFVKVAFLAHPVVLLFDEIIPKPVQIVIHVIA</sequence>